<keyword evidence="2" id="KW-1185">Reference proteome</keyword>
<protein>
    <recommendedName>
        <fullName evidence="3">DUF222 domain-containing protein</fullName>
    </recommendedName>
</protein>
<evidence type="ECO:0008006" key="3">
    <source>
        <dbReference type="Google" id="ProtNLM"/>
    </source>
</evidence>
<accession>A0ABW1GAQ2</accession>
<proteinExistence type="predicted"/>
<reference evidence="2" key="1">
    <citation type="journal article" date="2019" name="Int. J. Syst. Evol. Microbiol.">
        <title>The Global Catalogue of Microorganisms (GCM) 10K type strain sequencing project: providing services to taxonomists for standard genome sequencing and annotation.</title>
        <authorList>
            <consortium name="The Broad Institute Genomics Platform"/>
            <consortium name="The Broad Institute Genome Sequencing Center for Infectious Disease"/>
            <person name="Wu L."/>
            <person name="Ma J."/>
        </authorList>
    </citation>
    <scope>NUCLEOTIDE SEQUENCE [LARGE SCALE GENOMIC DNA]</scope>
    <source>
        <strain evidence="2">JCM 4816</strain>
    </source>
</reference>
<gene>
    <name evidence="1" type="ORF">ACFP3V_31530</name>
</gene>
<comment type="caution">
    <text evidence="1">The sequence shown here is derived from an EMBL/GenBank/DDBJ whole genome shotgun (WGS) entry which is preliminary data.</text>
</comment>
<dbReference type="Proteomes" id="UP001596174">
    <property type="component" value="Unassembled WGS sequence"/>
</dbReference>
<evidence type="ECO:0000313" key="1">
    <source>
        <dbReference type="EMBL" id="MFC5911724.1"/>
    </source>
</evidence>
<name>A0ABW1GAQ2_9ACTN</name>
<dbReference type="RefSeq" id="WP_380591181.1">
    <property type="nucleotide sequence ID" value="NZ_JBHSQJ010000233.1"/>
</dbReference>
<evidence type="ECO:0000313" key="2">
    <source>
        <dbReference type="Proteomes" id="UP001596174"/>
    </source>
</evidence>
<organism evidence="1 2">
    <name type="scientific">Streptacidiphilus monticola</name>
    <dbReference type="NCBI Taxonomy" id="2161674"/>
    <lineage>
        <taxon>Bacteria</taxon>
        <taxon>Bacillati</taxon>
        <taxon>Actinomycetota</taxon>
        <taxon>Actinomycetes</taxon>
        <taxon>Kitasatosporales</taxon>
        <taxon>Streptomycetaceae</taxon>
        <taxon>Streptacidiphilus</taxon>
    </lineage>
</organism>
<sequence>MTSPQTYEERENQMRADLHHLARTLPGLLTQPTGQRWQADTRPINWPSPALWLTRDDGMGLTFRPERHRSWRWEVLGRQPDLLPDSLRYGIETGRITVTRAKTPEEIATDIRRRLLPELDQAAREIGARQMAHSAAVAVVEETVRLLESVPGVTSHALTEADRRDGRDDRRTLDWNRQAPYDHPHARIHVRHDDGRAVLEMEGRYLTPAVMHAALAAMHAALTTATPAVRAS</sequence>
<dbReference type="EMBL" id="JBHSQJ010000233">
    <property type="protein sequence ID" value="MFC5911724.1"/>
    <property type="molecule type" value="Genomic_DNA"/>
</dbReference>